<evidence type="ECO:0000256" key="5">
    <source>
        <dbReference type="ARBA" id="ARBA00022617"/>
    </source>
</evidence>
<evidence type="ECO:0000256" key="7">
    <source>
        <dbReference type="ARBA" id="ARBA00022824"/>
    </source>
</evidence>
<evidence type="ECO:0000256" key="8">
    <source>
        <dbReference type="ARBA" id="ARBA00023002"/>
    </source>
</evidence>
<dbReference type="PROSITE" id="PS00086">
    <property type="entry name" value="CYTOCHROME_P450"/>
    <property type="match status" value="1"/>
</dbReference>
<dbReference type="InterPro" id="IPR036396">
    <property type="entry name" value="Cyt_P450_sf"/>
</dbReference>
<keyword evidence="5 12" id="KW-0349">Heme</keyword>
<evidence type="ECO:0000256" key="6">
    <source>
        <dbReference type="ARBA" id="ARBA00022723"/>
    </source>
</evidence>
<dbReference type="GO" id="GO:0020037">
    <property type="term" value="F:heme binding"/>
    <property type="evidence" value="ECO:0007669"/>
    <property type="project" value="InterPro"/>
</dbReference>
<evidence type="ECO:0000313" key="17">
    <source>
        <dbReference type="EMBL" id="CAE4586171.1"/>
    </source>
</evidence>
<evidence type="ECO:0000256" key="16">
    <source>
        <dbReference type="SAM" id="Phobius"/>
    </source>
</evidence>
<dbReference type="PIRSF" id="PIRSF000047">
    <property type="entry name" value="Cytochrome_CYPVIIA1"/>
    <property type="match status" value="1"/>
</dbReference>
<evidence type="ECO:0000256" key="2">
    <source>
        <dbReference type="ARBA" id="ARBA00004586"/>
    </source>
</evidence>
<dbReference type="InterPro" id="IPR002403">
    <property type="entry name" value="Cyt_P450_E_grp-IV"/>
</dbReference>
<feature type="transmembrane region" description="Helical" evidence="16">
    <location>
        <begin position="13"/>
        <end position="31"/>
    </location>
</feature>
<comment type="similarity">
    <text evidence="4 14">Belongs to the cytochrome P450 family.</text>
</comment>
<keyword evidence="10" id="KW-0443">Lipid metabolism</keyword>
<evidence type="ECO:0000256" key="3">
    <source>
        <dbReference type="ARBA" id="ARBA00004860"/>
    </source>
</evidence>
<feature type="binding site" description="axial binding residue" evidence="12">
    <location>
        <position position="458"/>
    </location>
    <ligand>
        <name>heme</name>
        <dbReference type="ChEBI" id="CHEBI:30413"/>
    </ligand>
    <ligandPart>
        <name>Fe</name>
        <dbReference type="ChEBI" id="CHEBI:18248"/>
    </ligandPart>
</feature>
<keyword evidence="9 12" id="KW-0408">Iron</keyword>
<protein>
    <recommendedName>
        <fullName evidence="18">Cytochrome P450</fullName>
    </recommendedName>
</protein>
<comment type="pathway">
    <text evidence="3">Lipid metabolism; bile acid biosynthesis.</text>
</comment>
<keyword evidence="16" id="KW-0812">Transmembrane</keyword>
<dbReference type="AlphaFoldDB" id="A0A7S4VIQ9"/>
<evidence type="ECO:0000256" key="1">
    <source>
        <dbReference type="ARBA" id="ARBA00001971"/>
    </source>
</evidence>
<feature type="compositionally biased region" description="Polar residues" evidence="15">
    <location>
        <begin position="488"/>
        <end position="501"/>
    </location>
</feature>
<evidence type="ECO:0000256" key="12">
    <source>
        <dbReference type="PIRSR" id="PIRSR000047-1"/>
    </source>
</evidence>
<feature type="binding site" evidence="13">
    <location>
        <position position="396"/>
    </location>
    <ligand>
        <name>substrate</name>
    </ligand>
</feature>
<keyword evidence="8 14" id="KW-0560">Oxidoreductase</keyword>
<dbReference type="GO" id="GO:0005789">
    <property type="term" value="C:endoplasmic reticulum membrane"/>
    <property type="evidence" value="ECO:0007669"/>
    <property type="project" value="UniProtKB-SubCell"/>
</dbReference>
<feature type="binding site" evidence="13">
    <location>
        <position position="299"/>
    </location>
    <ligand>
        <name>substrate</name>
    </ligand>
</feature>
<dbReference type="InterPro" id="IPR017972">
    <property type="entry name" value="Cyt_P450_CS"/>
</dbReference>
<evidence type="ECO:0008006" key="18">
    <source>
        <dbReference type="Google" id="ProtNLM"/>
    </source>
</evidence>
<evidence type="ECO:0000256" key="10">
    <source>
        <dbReference type="ARBA" id="ARBA00023098"/>
    </source>
</evidence>
<name>A0A7S4VIQ9_9STRA</name>
<evidence type="ECO:0000256" key="13">
    <source>
        <dbReference type="PIRSR" id="PIRSR000047-2"/>
    </source>
</evidence>
<sequence length="518" mass="58310">MTMNTDSFIEPEAFTTGAALVLSILYFLVQFRRTSKINAKLSSHGPGVVLPPHVKSYIPFLGSAIEMGKGTRAFIAKYSARLNSPIFTAKIAGNHCLFIGDPDHVTMVYRYTKYLDDFTLQKTFTRNVLGIVDKADEHECFYSDGAKQINKKLYHKYLFSDEELTKSVGKTQKIFQDLLPNLLDEKCEGEWSKYSLFAMVREYVFKASVAPLISEYIATNQDVEAFRTFDKDIPLMFAEAPAFLTKKATHAREKLLENISNDKFMETGSELTSERKALFNSNQAFIRSTLGVLFASVGNSTPAVFWTLYHIIADEDALRAIRAEVDGIVKARSGTNAHEEPFALEELDKMVLTKSAFTEALRLYHGAFTTREVSTDFVFDPKKPGQSKYLIQKGTRIMAFAATLHHDPDLFHDNLTYKYDRFAPKMDKDGNVKPPEFSKNGKLISEPTRFFGGGAHLCPGRKFISYEMQALVAVLLIRFDMKLVASSDESPPQIDYSSQGVGVSHPDKDPTIMVRLRT</sequence>
<comment type="cofactor">
    <cofactor evidence="1 12">
        <name>heme</name>
        <dbReference type="ChEBI" id="CHEBI:30413"/>
    </cofactor>
</comment>
<dbReference type="GO" id="GO:0016705">
    <property type="term" value="F:oxidoreductase activity, acting on paired donors, with incorporation or reduction of molecular oxygen"/>
    <property type="evidence" value="ECO:0007669"/>
    <property type="project" value="InterPro"/>
</dbReference>
<reference evidence="17" key="1">
    <citation type="submission" date="2021-01" db="EMBL/GenBank/DDBJ databases">
        <authorList>
            <person name="Corre E."/>
            <person name="Pelletier E."/>
            <person name="Niang G."/>
            <person name="Scheremetjew M."/>
            <person name="Finn R."/>
            <person name="Kale V."/>
            <person name="Holt S."/>
            <person name="Cochrane G."/>
            <person name="Meng A."/>
            <person name="Brown T."/>
            <person name="Cohen L."/>
        </authorList>
    </citation>
    <scope>NUCLEOTIDE SEQUENCE</scope>
    <source>
        <strain evidence="17">GSO104</strain>
    </source>
</reference>
<feature type="region of interest" description="Disordered" evidence="15">
    <location>
        <begin position="488"/>
        <end position="509"/>
    </location>
</feature>
<comment type="subcellular location">
    <subcellularLocation>
        <location evidence="2">Endoplasmic reticulum membrane</location>
    </subcellularLocation>
</comment>
<dbReference type="GO" id="GO:0042632">
    <property type="term" value="P:cholesterol homeostasis"/>
    <property type="evidence" value="ECO:0007669"/>
    <property type="project" value="TreeGrafter"/>
</dbReference>
<dbReference type="Gene3D" id="1.10.630.10">
    <property type="entry name" value="Cytochrome P450"/>
    <property type="match status" value="1"/>
</dbReference>
<dbReference type="Pfam" id="PF00067">
    <property type="entry name" value="p450"/>
    <property type="match status" value="1"/>
</dbReference>
<evidence type="ECO:0000256" key="4">
    <source>
        <dbReference type="ARBA" id="ARBA00010617"/>
    </source>
</evidence>
<evidence type="ECO:0000256" key="11">
    <source>
        <dbReference type="ARBA" id="ARBA00023136"/>
    </source>
</evidence>
<keyword evidence="11 16" id="KW-0472">Membrane</keyword>
<dbReference type="InterPro" id="IPR001128">
    <property type="entry name" value="Cyt_P450"/>
</dbReference>
<dbReference type="InterPro" id="IPR024204">
    <property type="entry name" value="Cyt_P450_CYP7A1-type"/>
</dbReference>
<evidence type="ECO:0000256" key="9">
    <source>
        <dbReference type="ARBA" id="ARBA00023004"/>
    </source>
</evidence>
<gene>
    <name evidence="17" type="ORF">DBRI00130_LOCUS4040</name>
</gene>
<keyword evidence="6 12" id="KW-0479">Metal-binding</keyword>
<evidence type="ECO:0000256" key="15">
    <source>
        <dbReference type="SAM" id="MobiDB-lite"/>
    </source>
</evidence>
<dbReference type="GO" id="GO:0006629">
    <property type="term" value="P:lipid metabolic process"/>
    <property type="evidence" value="ECO:0007669"/>
    <property type="project" value="UniProtKB-KW"/>
</dbReference>
<dbReference type="SUPFAM" id="SSF48264">
    <property type="entry name" value="Cytochrome P450"/>
    <property type="match status" value="1"/>
</dbReference>
<dbReference type="PANTHER" id="PTHR24304:SF4">
    <property type="entry name" value="CYTOCHROME P450"/>
    <property type="match status" value="1"/>
</dbReference>
<keyword evidence="7" id="KW-0256">Endoplasmic reticulum</keyword>
<dbReference type="PANTHER" id="PTHR24304">
    <property type="entry name" value="CYTOCHROME P450 FAMILY 7"/>
    <property type="match status" value="1"/>
</dbReference>
<evidence type="ECO:0000256" key="14">
    <source>
        <dbReference type="RuleBase" id="RU000461"/>
    </source>
</evidence>
<keyword evidence="16" id="KW-1133">Transmembrane helix</keyword>
<keyword evidence="14" id="KW-0503">Monooxygenase</keyword>
<accession>A0A7S4VIQ9</accession>
<dbReference type="EMBL" id="HBNS01004983">
    <property type="protein sequence ID" value="CAE4586171.1"/>
    <property type="molecule type" value="Transcribed_RNA"/>
</dbReference>
<dbReference type="PRINTS" id="PR00465">
    <property type="entry name" value="EP450IV"/>
</dbReference>
<dbReference type="GO" id="GO:0008395">
    <property type="term" value="F:steroid hydroxylase activity"/>
    <property type="evidence" value="ECO:0007669"/>
    <property type="project" value="TreeGrafter"/>
</dbReference>
<proteinExistence type="inferred from homology"/>
<dbReference type="GO" id="GO:0005506">
    <property type="term" value="F:iron ion binding"/>
    <property type="evidence" value="ECO:0007669"/>
    <property type="project" value="InterPro"/>
</dbReference>
<organism evidence="17">
    <name type="scientific">Ditylum brightwellii</name>
    <dbReference type="NCBI Taxonomy" id="49249"/>
    <lineage>
        <taxon>Eukaryota</taxon>
        <taxon>Sar</taxon>
        <taxon>Stramenopiles</taxon>
        <taxon>Ochrophyta</taxon>
        <taxon>Bacillariophyta</taxon>
        <taxon>Mediophyceae</taxon>
        <taxon>Lithodesmiophycidae</taxon>
        <taxon>Lithodesmiales</taxon>
        <taxon>Lithodesmiaceae</taxon>
        <taxon>Ditylum</taxon>
    </lineage>
</organism>
<dbReference type="InterPro" id="IPR050529">
    <property type="entry name" value="CYP450_sterol_14alpha_dmase"/>
</dbReference>